<keyword evidence="3 8" id="KW-0813">Transport</keyword>
<evidence type="ECO:0000313" key="11">
    <source>
        <dbReference type="EMBL" id="MEK8025643.1"/>
    </source>
</evidence>
<evidence type="ECO:0000256" key="8">
    <source>
        <dbReference type="RuleBase" id="RU363032"/>
    </source>
</evidence>
<feature type="compositionally biased region" description="Basic and acidic residues" evidence="9">
    <location>
        <begin position="1"/>
        <end position="11"/>
    </location>
</feature>
<name>A0ABU9B6Y0_9BURK</name>
<dbReference type="InterPro" id="IPR000515">
    <property type="entry name" value="MetI-like"/>
</dbReference>
<keyword evidence="5 8" id="KW-0812">Transmembrane</keyword>
<feature type="transmembrane region" description="Helical" evidence="8">
    <location>
        <begin position="282"/>
        <end position="301"/>
    </location>
</feature>
<dbReference type="PANTHER" id="PTHR30614">
    <property type="entry name" value="MEMBRANE COMPONENT OF AMINO ACID ABC TRANSPORTER"/>
    <property type="match status" value="1"/>
</dbReference>
<comment type="caution">
    <text evidence="11">The sequence shown here is derived from an EMBL/GenBank/DDBJ whole genome shotgun (WGS) entry which is preliminary data.</text>
</comment>
<evidence type="ECO:0000313" key="12">
    <source>
        <dbReference type="Proteomes" id="UP001368500"/>
    </source>
</evidence>
<feature type="transmembrane region" description="Helical" evidence="8">
    <location>
        <begin position="103"/>
        <end position="124"/>
    </location>
</feature>
<feature type="transmembrane region" description="Helical" evidence="8">
    <location>
        <begin position="131"/>
        <end position="154"/>
    </location>
</feature>
<dbReference type="Gene3D" id="1.10.3720.10">
    <property type="entry name" value="MetI-like"/>
    <property type="match status" value="1"/>
</dbReference>
<dbReference type="CDD" id="cd06261">
    <property type="entry name" value="TM_PBP2"/>
    <property type="match status" value="1"/>
</dbReference>
<dbReference type="InterPro" id="IPR043429">
    <property type="entry name" value="ArtM/GltK/GlnP/TcyL/YhdX-like"/>
</dbReference>
<gene>
    <name evidence="11" type="ORF">AACH11_06690</name>
</gene>
<reference evidence="11 12" key="1">
    <citation type="submission" date="2024-04" db="EMBL/GenBank/DDBJ databases">
        <title>Novel species of the genus Ideonella isolated from streams.</title>
        <authorList>
            <person name="Lu H."/>
        </authorList>
    </citation>
    <scope>NUCLEOTIDE SEQUENCE [LARGE SCALE GENOMIC DNA]</scope>
    <source>
        <strain evidence="11 12">BYS139W</strain>
    </source>
</reference>
<comment type="subcellular location">
    <subcellularLocation>
        <location evidence="1">Cell inner membrane</location>
        <topology evidence="1">Multi-pass membrane protein</topology>
    </subcellularLocation>
    <subcellularLocation>
        <location evidence="8">Cell membrane</location>
        <topology evidence="8">Multi-pass membrane protein</topology>
    </subcellularLocation>
</comment>
<protein>
    <submittedName>
        <fullName evidence="11">Amino acid ABC transporter permease</fullName>
    </submittedName>
</protein>
<dbReference type="EMBL" id="JBBUTF010000005">
    <property type="protein sequence ID" value="MEK8025643.1"/>
    <property type="molecule type" value="Genomic_DNA"/>
</dbReference>
<dbReference type="InterPro" id="IPR010065">
    <property type="entry name" value="AA_ABC_transptr_permease_3TM"/>
</dbReference>
<proteinExistence type="inferred from homology"/>
<dbReference type="SUPFAM" id="SSF161098">
    <property type="entry name" value="MetI-like"/>
    <property type="match status" value="1"/>
</dbReference>
<organism evidence="11 12">
    <name type="scientific">Pseudaquabacterium rugosum</name>
    <dbReference type="NCBI Taxonomy" id="2984194"/>
    <lineage>
        <taxon>Bacteria</taxon>
        <taxon>Pseudomonadati</taxon>
        <taxon>Pseudomonadota</taxon>
        <taxon>Betaproteobacteria</taxon>
        <taxon>Burkholderiales</taxon>
        <taxon>Sphaerotilaceae</taxon>
        <taxon>Pseudaquabacterium</taxon>
    </lineage>
</organism>
<dbReference type="RefSeq" id="WP_341373424.1">
    <property type="nucleotide sequence ID" value="NZ_JBBUTF010000005.1"/>
</dbReference>
<evidence type="ECO:0000256" key="2">
    <source>
        <dbReference type="ARBA" id="ARBA00010072"/>
    </source>
</evidence>
<keyword evidence="12" id="KW-1185">Reference proteome</keyword>
<dbReference type="PROSITE" id="PS50928">
    <property type="entry name" value="ABC_TM1"/>
    <property type="match status" value="1"/>
</dbReference>
<dbReference type="Pfam" id="PF00528">
    <property type="entry name" value="BPD_transp_1"/>
    <property type="match status" value="1"/>
</dbReference>
<feature type="region of interest" description="Disordered" evidence="9">
    <location>
        <begin position="1"/>
        <end position="21"/>
    </location>
</feature>
<sequence>MADAPRPDALRPPRPPPPVRRDLWPRLRAACFSSTASTLATLALLALAAWAAPGLWRWGVAEAVWRPDADACQAAHGVGACWGVIAEKGRLILFGRYPFDQQWRAAAATAVLIGLLGLSGLRACWRAWLPLAWLLGLGAGALLMRGGAFGLPLVETDRWGGLPLTLLLTVLSVASAFPLALAVALGRRSALPLVRALCATYVELVRGVPLVSVLFMASFLFPLFMPAGLQIDVLLRVLAGMTLFAAAYVAEVIRGGLQAVPRGQIEAAAALGLGVWRTQLRIVLPQALAAVVPGLVNHVIALFKDTSLVTIVSLYELTGAMSLALNSDSLWRPFKIEAYLFIAAIYFAGCTAASRYGAWVERRLQRTAPTTDPAA</sequence>
<feature type="transmembrane region" description="Helical" evidence="8">
    <location>
        <begin position="29"/>
        <end position="52"/>
    </location>
</feature>
<feature type="domain" description="ABC transmembrane type-1" evidence="10">
    <location>
        <begin position="162"/>
        <end position="357"/>
    </location>
</feature>
<feature type="transmembrane region" description="Helical" evidence="8">
    <location>
        <begin position="207"/>
        <end position="227"/>
    </location>
</feature>
<evidence type="ECO:0000256" key="9">
    <source>
        <dbReference type="SAM" id="MobiDB-lite"/>
    </source>
</evidence>
<feature type="transmembrane region" description="Helical" evidence="8">
    <location>
        <begin position="233"/>
        <end position="253"/>
    </location>
</feature>
<feature type="transmembrane region" description="Helical" evidence="8">
    <location>
        <begin position="166"/>
        <end position="186"/>
    </location>
</feature>
<evidence type="ECO:0000256" key="6">
    <source>
        <dbReference type="ARBA" id="ARBA00022989"/>
    </source>
</evidence>
<keyword evidence="4" id="KW-1003">Cell membrane</keyword>
<evidence type="ECO:0000256" key="1">
    <source>
        <dbReference type="ARBA" id="ARBA00004429"/>
    </source>
</evidence>
<keyword evidence="7 8" id="KW-0472">Membrane</keyword>
<evidence type="ECO:0000256" key="5">
    <source>
        <dbReference type="ARBA" id="ARBA00022692"/>
    </source>
</evidence>
<keyword evidence="6 8" id="KW-1133">Transmembrane helix</keyword>
<feature type="transmembrane region" description="Helical" evidence="8">
    <location>
        <begin position="338"/>
        <end position="358"/>
    </location>
</feature>
<evidence type="ECO:0000256" key="4">
    <source>
        <dbReference type="ARBA" id="ARBA00022475"/>
    </source>
</evidence>
<dbReference type="InterPro" id="IPR035906">
    <property type="entry name" value="MetI-like_sf"/>
</dbReference>
<dbReference type="NCBIfam" id="TIGR01726">
    <property type="entry name" value="HEQRo_perm_3TM"/>
    <property type="match status" value="1"/>
</dbReference>
<dbReference type="PANTHER" id="PTHR30614:SF41">
    <property type="entry name" value="INNER MEMBRANE AMINO-ACID ABC TRANSPORTER PERMEASE PROTEIN YHDY"/>
    <property type="match status" value="1"/>
</dbReference>
<evidence type="ECO:0000259" key="10">
    <source>
        <dbReference type="PROSITE" id="PS50928"/>
    </source>
</evidence>
<accession>A0ABU9B6Y0</accession>
<evidence type="ECO:0000256" key="7">
    <source>
        <dbReference type="ARBA" id="ARBA00023136"/>
    </source>
</evidence>
<comment type="similarity">
    <text evidence="2">Belongs to the binding-protein-dependent transport system permease family. HisMQ subfamily.</text>
</comment>
<dbReference type="Proteomes" id="UP001368500">
    <property type="component" value="Unassembled WGS sequence"/>
</dbReference>
<evidence type="ECO:0000256" key="3">
    <source>
        <dbReference type="ARBA" id="ARBA00022448"/>
    </source>
</evidence>